<dbReference type="InterPro" id="IPR040371">
    <property type="entry name" value="RMC1"/>
</dbReference>
<dbReference type="EMBL" id="JAEFBJ010000008">
    <property type="protein sequence ID" value="KAG7580944.1"/>
    <property type="molecule type" value="Genomic_DNA"/>
</dbReference>
<feature type="domain" description="Regulator of MON1-CCZ1 complex N-terminal" evidence="1">
    <location>
        <begin position="128"/>
        <end position="232"/>
    </location>
</feature>
<dbReference type="GO" id="GO:0005765">
    <property type="term" value="C:lysosomal membrane"/>
    <property type="evidence" value="ECO:0007669"/>
    <property type="project" value="TreeGrafter"/>
</dbReference>
<dbReference type="GO" id="GO:0031902">
    <property type="term" value="C:late endosome membrane"/>
    <property type="evidence" value="ECO:0007669"/>
    <property type="project" value="TreeGrafter"/>
</dbReference>
<sequence length="533" mass="58474">MDNRCMLFPIFLPVKALNREPAGHAFHSAALKLHGCADNEDCDKKVGDDKEKEYVPSFNSYANKGKKKSGTQQQDHYAFHGMHNRAGGISRFTPIPISALSVTGTGELLDFVCSGLIKLKDFKFTGRLLICTTSSQVFSWETFPFNPDVPPSVDSISEGPIQSIRFSLDKKAIAVQRSECVIQLFNRETKQILNHKCKAGSESILGFFWSDSPLCDLAIVKTSGMDLFACDSMLNSLRLQCKTFNGFKLSIVRLPRFEMTMARSDSNSKPILSAGDLHFVTVYGRIYCLQVDREAMLLHLYRFYRDAVVQQGSLPIYSSKLSVNLVDNLLLVHQIDAKVVIIYDLFVDSRSYAENRKITKGKNKTLILSTMPPMGLRSATRGFGGLGYLARGGSGSGSGSGRFMANPGASRGFLARGGGFDGGFSRTVSRGFMSGPHWETAKSFTFRVGKGVYEQALTEVTTKAVSRAVELGMFYFFGSFLKDERNFAAAIKGLKLEAATLTSTFDVILSNITKAAIARSPPNAPTSTPTPTP</sequence>
<dbReference type="InterPro" id="IPR049040">
    <property type="entry name" value="RMC1_N"/>
</dbReference>
<dbReference type="GO" id="GO:0035658">
    <property type="term" value="C:Mon1-Ccz1 complex"/>
    <property type="evidence" value="ECO:0007669"/>
    <property type="project" value="InterPro"/>
</dbReference>
<evidence type="ECO:0000259" key="1">
    <source>
        <dbReference type="Pfam" id="PF21029"/>
    </source>
</evidence>
<reference evidence="2 3" key="1">
    <citation type="submission" date="2020-12" db="EMBL/GenBank/DDBJ databases">
        <title>Concerted genomic and epigenomic changes stabilize Arabidopsis allopolyploids.</title>
        <authorList>
            <person name="Chen Z."/>
        </authorList>
    </citation>
    <scope>NUCLEOTIDE SEQUENCE [LARGE SCALE GENOMIC DNA]</scope>
    <source>
        <strain evidence="2">As9502</strain>
        <tissue evidence="2">Leaf</tissue>
    </source>
</reference>
<comment type="caution">
    <text evidence="2">The sequence shown here is derived from an EMBL/GenBank/DDBJ whole genome shotgun (WGS) entry which is preliminary data.</text>
</comment>
<dbReference type="OrthoDB" id="1112539at2759"/>
<organism evidence="2 3">
    <name type="scientific">Arabidopsis suecica</name>
    <name type="common">Swedish thale-cress</name>
    <name type="synonym">Cardaminopsis suecica</name>
    <dbReference type="NCBI Taxonomy" id="45249"/>
    <lineage>
        <taxon>Eukaryota</taxon>
        <taxon>Viridiplantae</taxon>
        <taxon>Streptophyta</taxon>
        <taxon>Embryophyta</taxon>
        <taxon>Tracheophyta</taxon>
        <taxon>Spermatophyta</taxon>
        <taxon>Magnoliopsida</taxon>
        <taxon>eudicotyledons</taxon>
        <taxon>Gunneridae</taxon>
        <taxon>Pentapetalae</taxon>
        <taxon>rosids</taxon>
        <taxon>malvids</taxon>
        <taxon>Brassicales</taxon>
        <taxon>Brassicaceae</taxon>
        <taxon>Camelineae</taxon>
        <taxon>Arabidopsis</taxon>
    </lineage>
</organism>
<dbReference type="Pfam" id="PF21029">
    <property type="entry name" value="RMC1_N"/>
    <property type="match status" value="1"/>
</dbReference>
<dbReference type="AlphaFoldDB" id="A0A8T2B6W5"/>
<dbReference type="PANTHER" id="PTHR12897:SF4">
    <property type="entry name" value="REGULATOR OF MON1-CCZ1 COMPLEX"/>
    <property type="match status" value="1"/>
</dbReference>
<protein>
    <submittedName>
        <fullName evidence="2">WD40-repeat-containing domain superfamily</fullName>
    </submittedName>
</protein>
<accession>A0A8T2B6W5</accession>
<dbReference type="GO" id="GO:0010506">
    <property type="term" value="P:regulation of autophagy"/>
    <property type="evidence" value="ECO:0007669"/>
    <property type="project" value="InterPro"/>
</dbReference>
<dbReference type="Proteomes" id="UP000694251">
    <property type="component" value="Chromosome 8"/>
</dbReference>
<evidence type="ECO:0000313" key="3">
    <source>
        <dbReference type="Proteomes" id="UP000694251"/>
    </source>
</evidence>
<proteinExistence type="predicted"/>
<name>A0A8T2B6W5_ARASU</name>
<keyword evidence="3" id="KW-1185">Reference proteome</keyword>
<gene>
    <name evidence="2" type="ORF">ISN44_As08g006900</name>
</gene>
<evidence type="ECO:0000313" key="2">
    <source>
        <dbReference type="EMBL" id="KAG7580944.1"/>
    </source>
</evidence>
<dbReference type="PANTHER" id="PTHR12897">
    <property type="entry name" value="COLON CANCER-ASSOCIATED PROTEIN MIC1"/>
    <property type="match status" value="1"/>
</dbReference>